<dbReference type="InterPro" id="IPR015421">
    <property type="entry name" value="PyrdxlP-dep_Trfase_major"/>
</dbReference>
<protein>
    <submittedName>
        <fullName evidence="4">Trans-sulfuration enzyme family protein</fullName>
    </submittedName>
</protein>
<evidence type="ECO:0000313" key="5">
    <source>
        <dbReference type="Proteomes" id="UP001596405"/>
    </source>
</evidence>
<name>A0ABW2DM50_9BACT</name>
<gene>
    <name evidence="4" type="ORF">ACFQHR_07185</name>
</gene>
<dbReference type="Gene3D" id="3.90.1150.10">
    <property type="entry name" value="Aspartate Aminotransferase, domain 1"/>
    <property type="match status" value="1"/>
</dbReference>
<dbReference type="PANTHER" id="PTHR11808">
    <property type="entry name" value="TRANS-SULFURATION ENZYME FAMILY MEMBER"/>
    <property type="match status" value="1"/>
</dbReference>
<dbReference type="InterPro" id="IPR000277">
    <property type="entry name" value="Cys/Met-Metab_PyrdxlP-dep_enz"/>
</dbReference>
<dbReference type="Proteomes" id="UP001596405">
    <property type="component" value="Unassembled WGS sequence"/>
</dbReference>
<keyword evidence="2 3" id="KW-0663">Pyridoxal phosphate</keyword>
<evidence type="ECO:0000256" key="1">
    <source>
        <dbReference type="ARBA" id="ARBA00001933"/>
    </source>
</evidence>
<evidence type="ECO:0000256" key="2">
    <source>
        <dbReference type="ARBA" id="ARBA00022898"/>
    </source>
</evidence>
<dbReference type="SUPFAM" id="SSF53383">
    <property type="entry name" value="PLP-dependent transferases"/>
    <property type="match status" value="1"/>
</dbReference>
<comment type="caution">
    <text evidence="4">The sequence shown here is derived from an EMBL/GenBank/DDBJ whole genome shotgun (WGS) entry which is preliminary data.</text>
</comment>
<comment type="cofactor">
    <cofactor evidence="1 3">
        <name>pyridoxal 5'-phosphate</name>
        <dbReference type="ChEBI" id="CHEBI:597326"/>
    </cofactor>
</comment>
<dbReference type="InterPro" id="IPR015424">
    <property type="entry name" value="PyrdxlP-dep_Trfase"/>
</dbReference>
<dbReference type="RefSeq" id="WP_066615723.1">
    <property type="nucleotide sequence ID" value="NZ_LRML01000001.1"/>
</dbReference>
<dbReference type="EMBL" id="JBHSYQ010000003">
    <property type="protein sequence ID" value="MFC6997403.1"/>
    <property type="molecule type" value="Genomic_DNA"/>
</dbReference>
<accession>A0ABW2DM50</accession>
<proteinExistence type="inferred from homology"/>
<comment type="similarity">
    <text evidence="3">Belongs to the trans-sulfuration enzymes family.</text>
</comment>
<dbReference type="Gene3D" id="3.40.640.10">
    <property type="entry name" value="Type I PLP-dependent aspartate aminotransferase-like (Major domain)"/>
    <property type="match status" value="1"/>
</dbReference>
<evidence type="ECO:0000313" key="4">
    <source>
        <dbReference type="EMBL" id="MFC6997403.1"/>
    </source>
</evidence>
<dbReference type="InterPro" id="IPR015422">
    <property type="entry name" value="PyrdxlP-dep_Trfase_small"/>
</dbReference>
<keyword evidence="5" id="KW-1185">Reference proteome</keyword>
<dbReference type="PIRSF" id="PIRSF001434">
    <property type="entry name" value="CGS"/>
    <property type="match status" value="1"/>
</dbReference>
<organism evidence="4 5">
    <name type="scientific">Rufibacter roseus</name>
    <dbReference type="NCBI Taxonomy" id="1567108"/>
    <lineage>
        <taxon>Bacteria</taxon>
        <taxon>Pseudomonadati</taxon>
        <taxon>Bacteroidota</taxon>
        <taxon>Cytophagia</taxon>
        <taxon>Cytophagales</taxon>
        <taxon>Hymenobacteraceae</taxon>
        <taxon>Rufibacter</taxon>
    </lineage>
</organism>
<dbReference type="CDD" id="cd00614">
    <property type="entry name" value="CGS_like"/>
    <property type="match status" value="1"/>
</dbReference>
<reference evidence="5" key="1">
    <citation type="journal article" date="2019" name="Int. J. Syst. Evol. Microbiol.">
        <title>The Global Catalogue of Microorganisms (GCM) 10K type strain sequencing project: providing services to taxonomists for standard genome sequencing and annotation.</title>
        <authorList>
            <consortium name="The Broad Institute Genomics Platform"/>
            <consortium name="The Broad Institute Genome Sequencing Center for Infectious Disease"/>
            <person name="Wu L."/>
            <person name="Ma J."/>
        </authorList>
    </citation>
    <scope>NUCLEOTIDE SEQUENCE [LARGE SCALE GENOMIC DNA]</scope>
    <source>
        <strain evidence="5">CGMCC 4.7393</strain>
    </source>
</reference>
<dbReference type="Pfam" id="PF01053">
    <property type="entry name" value="Cys_Met_Meta_PP"/>
    <property type="match status" value="1"/>
</dbReference>
<sequence length="387" mass="42495">MTLNSYFQIHHAVSISPKVTPIYQTSVFTFEDLNALEAYFQEPGQHYMYTRYGNPNTEELAQEVNKLEQGHGAVVTSSGMSAILTAVLVYAKAGDHVLCAEEIYGGSSSLLSQELTHMGIEVSFVPTDDIFSLEGYVRENTKLLLAETISNPMMMVMDLRQLAQTCQNHGIKLIIDNTFATPIITNPLTLGADLVIHSVTKYLSGHSDVTAGVVVASTPEDVTRASQIMRTWGLNLSPFESWLAVRGLKTLKLRVREHSSNALAVAKWLQNHPKVQEVFYPGLEQHPQYDLATQQGKGLYGGMLSFRITDDTEAVNRFMRGLSQVPFSPSLAGVTTSISYPLGTSHRGLSKEMQEKMGITVGVVRLSVGIEDADEIIKDLEKGLAAV</sequence>
<evidence type="ECO:0000256" key="3">
    <source>
        <dbReference type="RuleBase" id="RU362118"/>
    </source>
</evidence>